<accession>E7QSY8</accession>
<dbReference type="AlphaFoldDB" id="E7QSY8"/>
<dbReference type="eggNOG" id="arCOG01064">
    <property type="taxonomic scope" value="Archaea"/>
</dbReference>
<evidence type="ECO:0000313" key="3">
    <source>
        <dbReference type="Proteomes" id="UP000003751"/>
    </source>
</evidence>
<dbReference type="PATRIC" id="fig|797209.4.peg.1883"/>
<organism evidence="2 3">
    <name type="scientific">Haladaptatus paucihalophilus DX253</name>
    <dbReference type="NCBI Taxonomy" id="797209"/>
    <lineage>
        <taxon>Archaea</taxon>
        <taxon>Methanobacteriati</taxon>
        <taxon>Methanobacteriota</taxon>
        <taxon>Stenosarchaea group</taxon>
        <taxon>Halobacteria</taxon>
        <taxon>Halobacteriales</taxon>
        <taxon>Haladaptataceae</taxon>
        <taxon>Haladaptatus</taxon>
    </lineage>
</organism>
<dbReference type="EMBL" id="AEMG01000008">
    <property type="protein sequence ID" value="EFW92269.1"/>
    <property type="molecule type" value="Genomic_DNA"/>
</dbReference>
<dbReference type="Proteomes" id="UP000003751">
    <property type="component" value="Unassembled WGS sequence"/>
</dbReference>
<feature type="domain" description="Sulfide dehydrogenase [flavocytochrome c] flavoprotein chain central" evidence="1">
    <location>
        <begin position="132"/>
        <end position="231"/>
    </location>
</feature>
<evidence type="ECO:0000313" key="2">
    <source>
        <dbReference type="EMBL" id="EFW92269.1"/>
    </source>
</evidence>
<dbReference type="PANTHER" id="PTHR10632:SF2">
    <property type="entry name" value="SULFIDE:QUINONE OXIDOREDUCTASE, MITOCHONDRIAL"/>
    <property type="match status" value="1"/>
</dbReference>
<evidence type="ECO:0000259" key="1">
    <source>
        <dbReference type="Pfam" id="PF21706"/>
    </source>
</evidence>
<dbReference type="PANTHER" id="PTHR10632">
    <property type="entry name" value="SULFIDE:QUINONE OXIDOREDUCTASE"/>
    <property type="match status" value="1"/>
</dbReference>
<dbReference type="InterPro" id="IPR015904">
    <property type="entry name" value="Sulphide_quinone_reductase"/>
</dbReference>
<proteinExistence type="predicted"/>
<protein>
    <submittedName>
        <fullName evidence="2">FAD-dependent pyridine nucleotide-disulfide oxidoreductase</fullName>
    </submittedName>
</protein>
<dbReference type="STRING" id="797209.GCA_000376445_04315"/>
<sequence length="394" mass="44227">MTANILRRKLQRDKADITVIDKSDTHYYQPSYYLLPFDYMMPEAQMRPVDDLLKPGIDFHQDEVTGVDPDEQVVECAGENVEYDYLIVVSGHVLEPETVPGMTEGWQETDEVFPYYHYDAATDMSDAVDEFDGGTFLVTVPDTPIKCAGAPLKMSMLMEDYMSRTGIREDSRVIMTKPGEAVFGVEPYKSKMEEIWADRDIEFVPNFSVAEVDHENRVVRSTDGDEIEYDMYAPVSPQYGADSIAENSPLTEGGDPVTFDKQEGIYSGDPQRPPQYVTVDQHTLQHTEYDNVFALGDCDSAPKSRTASAARKQAPVVAKNLIAHMEGEPMRGHYDGYAACPLLTQKGKAVIAEFDYEDALSAPVESRANWVLDVNVLPATYWNMWMKGYDPAPV</sequence>
<dbReference type="GO" id="GO:0070224">
    <property type="term" value="F:sulfide:quinone oxidoreductase activity"/>
    <property type="evidence" value="ECO:0007669"/>
    <property type="project" value="TreeGrafter"/>
</dbReference>
<reference evidence="2 3" key="1">
    <citation type="journal article" date="2014" name="ISME J.">
        <title>Trehalose/2-sulfotrehalose biosynthesis and glycine-betaine uptake are widely spread mechanisms for osmoadaptation in the Halobacteriales.</title>
        <authorList>
            <person name="Youssef N.H."/>
            <person name="Savage-Ashlock K.N."/>
            <person name="McCully A.L."/>
            <person name="Luedtke B."/>
            <person name="Shaw E.I."/>
            <person name="Hoff W.D."/>
            <person name="Elshahed M.S."/>
        </authorList>
    </citation>
    <scope>NUCLEOTIDE SEQUENCE [LARGE SCALE GENOMIC DNA]</scope>
    <source>
        <strain evidence="2 3">DX253</strain>
    </source>
</reference>
<dbReference type="GO" id="GO:0070221">
    <property type="term" value="P:sulfide oxidation, using sulfide:quinone oxidoreductase"/>
    <property type="evidence" value="ECO:0007669"/>
    <property type="project" value="TreeGrafter"/>
</dbReference>
<comment type="caution">
    <text evidence="2">The sequence shown here is derived from an EMBL/GenBank/DDBJ whole genome shotgun (WGS) entry which is preliminary data.</text>
</comment>
<dbReference type="InterPro" id="IPR049386">
    <property type="entry name" value="FCSD_central"/>
</dbReference>
<dbReference type="Gene3D" id="3.50.50.60">
    <property type="entry name" value="FAD/NAD(P)-binding domain"/>
    <property type="match status" value="2"/>
</dbReference>
<gene>
    <name evidence="2" type="ORF">ZOD2009_09430</name>
</gene>
<dbReference type="InterPro" id="IPR036188">
    <property type="entry name" value="FAD/NAD-bd_sf"/>
</dbReference>
<name>E7QSY8_HALPU</name>
<dbReference type="GO" id="GO:0071949">
    <property type="term" value="F:FAD binding"/>
    <property type="evidence" value="ECO:0007669"/>
    <property type="project" value="TreeGrafter"/>
</dbReference>
<dbReference type="SUPFAM" id="SSF51905">
    <property type="entry name" value="FAD/NAD(P)-binding domain"/>
    <property type="match status" value="3"/>
</dbReference>
<dbReference type="Pfam" id="PF21706">
    <property type="entry name" value="FCSD_central"/>
    <property type="match status" value="1"/>
</dbReference>